<accession>A0A8H4WPM4</accession>
<keyword evidence="2" id="KW-0479">Metal-binding</keyword>
<dbReference type="SMART" id="SM00906">
    <property type="entry name" value="Fungal_trans"/>
    <property type="match status" value="1"/>
</dbReference>
<reference evidence="10" key="1">
    <citation type="journal article" date="2020" name="BMC Genomics">
        <title>Correction to: Identification and distribution of gene clusters required for synthesis of sphingolipid metabolism inhibitors in diverse species of the filamentous fungus Fusarium.</title>
        <authorList>
            <person name="Kim H.S."/>
            <person name="Lohmar J.M."/>
            <person name="Busman M."/>
            <person name="Brown D.W."/>
            <person name="Naumann T.A."/>
            <person name="Divon H.H."/>
            <person name="Lysoe E."/>
            <person name="Uhlig S."/>
            <person name="Proctor R.H."/>
        </authorList>
    </citation>
    <scope>NUCLEOTIDE SEQUENCE</scope>
    <source>
        <strain evidence="10">NRRL 20472</strain>
    </source>
</reference>
<dbReference type="OrthoDB" id="25921at2759"/>
<evidence type="ECO:0000313" key="10">
    <source>
        <dbReference type="EMBL" id="KAF4945406.1"/>
    </source>
</evidence>
<dbReference type="GO" id="GO:0043565">
    <property type="term" value="F:sequence-specific DNA binding"/>
    <property type="evidence" value="ECO:0007669"/>
    <property type="project" value="TreeGrafter"/>
</dbReference>
<keyword evidence="4" id="KW-0805">Transcription regulation</keyword>
<dbReference type="CDD" id="cd12148">
    <property type="entry name" value="fungal_TF_MHR"/>
    <property type="match status" value="1"/>
</dbReference>
<dbReference type="GO" id="GO:0008270">
    <property type="term" value="F:zinc ion binding"/>
    <property type="evidence" value="ECO:0007669"/>
    <property type="project" value="InterPro"/>
</dbReference>
<sequence length="630" mass="70119">MCDGRSPSCSKCLEAETPCVASGASKERTAPRSIVQYLENELDETRAPHPDAACDASIGKTLADQVMDYMIPPFLGLTSAVPLARCAVAGTRLPSTRTPAETVDPNDERRAQPVLDSSSNNQPVSGLSAIPTTVADFLLENYMTRIVAQYPIFYSADIMAHFNSVFHNKHSSLRLGVSATSRDIYVISLIMAISLTTAARTQQVRANSIATSLLKEAMQHMPSVCTNDIAGLQALLLLLEYTTMDPTAANIWLLSGFATQACIDQGLHQEGFVSQSMDSITKDIRRRVFWCTYELEIATSAALLRPTAFFNISIDVPFPAQVEDNSISSSGIDLDGHVTKFASWRIWQFRQIEAEILSVLFHNGQIPSPHLSLGWWMDAIEAKINGWNREVHQSASLNTDPRNAFQWEEMCLYADIARDYIIVTLFRPSPQIEEPPRENLMKAFTAGIGVADGYWRQSNLGFGNSKYVFHPCYHTFSAAIVFLRALQRCKDTISAMYTLDEIENFIACFSRLFTTIAERWPAASRCLEEFERLMVPVKREYIDHTIQAARNVSQSSSYGQIPAFGETDEMALCSAWQLDSIDLEPLLVSELLDHEGSGLSFAVTTHWNAESDLSFSVPIDWNAEFNFGMD</sequence>
<dbReference type="InterPro" id="IPR007219">
    <property type="entry name" value="XnlR_reg_dom"/>
</dbReference>
<dbReference type="PANTHER" id="PTHR47782:SF1">
    <property type="entry name" value="PYRIMIDINE PATHWAY REGULATORY PROTEIN 1"/>
    <property type="match status" value="1"/>
</dbReference>
<name>A0A8H4WPM4_9HYPO</name>
<dbReference type="AlphaFoldDB" id="A0A8H4WPM4"/>
<evidence type="ECO:0000256" key="8">
    <source>
        <dbReference type="SAM" id="MobiDB-lite"/>
    </source>
</evidence>
<evidence type="ECO:0000256" key="7">
    <source>
        <dbReference type="ARBA" id="ARBA00023242"/>
    </source>
</evidence>
<gene>
    <name evidence="10" type="ORF">FSARC_14432</name>
</gene>
<evidence type="ECO:0000256" key="4">
    <source>
        <dbReference type="ARBA" id="ARBA00023015"/>
    </source>
</evidence>
<evidence type="ECO:0000256" key="6">
    <source>
        <dbReference type="ARBA" id="ARBA00023163"/>
    </source>
</evidence>
<keyword evidence="7" id="KW-0539">Nucleus</keyword>
<organism evidence="10 11">
    <name type="scientific">Fusarium sarcochroum</name>
    <dbReference type="NCBI Taxonomy" id="1208366"/>
    <lineage>
        <taxon>Eukaryota</taxon>
        <taxon>Fungi</taxon>
        <taxon>Dikarya</taxon>
        <taxon>Ascomycota</taxon>
        <taxon>Pezizomycotina</taxon>
        <taxon>Sordariomycetes</taxon>
        <taxon>Hypocreomycetidae</taxon>
        <taxon>Hypocreales</taxon>
        <taxon>Nectriaceae</taxon>
        <taxon>Fusarium</taxon>
        <taxon>Fusarium lateritium species complex</taxon>
    </lineage>
</organism>
<evidence type="ECO:0000259" key="9">
    <source>
        <dbReference type="SMART" id="SM00906"/>
    </source>
</evidence>
<evidence type="ECO:0000256" key="1">
    <source>
        <dbReference type="ARBA" id="ARBA00004123"/>
    </source>
</evidence>
<dbReference type="GO" id="GO:0006351">
    <property type="term" value="P:DNA-templated transcription"/>
    <property type="evidence" value="ECO:0007669"/>
    <property type="project" value="InterPro"/>
</dbReference>
<protein>
    <recommendedName>
        <fullName evidence="9">Xylanolytic transcriptional activator regulatory domain-containing protein</fullName>
    </recommendedName>
</protein>
<dbReference type="PANTHER" id="PTHR47782">
    <property type="entry name" value="ZN(II)2CYS6 TRANSCRIPTION FACTOR (EUROFUNG)-RELATED"/>
    <property type="match status" value="1"/>
</dbReference>
<feature type="region of interest" description="Disordered" evidence="8">
    <location>
        <begin position="95"/>
        <end position="123"/>
    </location>
</feature>
<comment type="subcellular location">
    <subcellularLocation>
        <location evidence="1">Nucleus</location>
    </subcellularLocation>
</comment>
<dbReference type="InterPro" id="IPR036864">
    <property type="entry name" value="Zn2-C6_fun-type_DNA-bd_sf"/>
</dbReference>
<evidence type="ECO:0000313" key="11">
    <source>
        <dbReference type="Proteomes" id="UP000622797"/>
    </source>
</evidence>
<comment type="caution">
    <text evidence="10">The sequence shown here is derived from an EMBL/GenBank/DDBJ whole genome shotgun (WGS) entry which is preliminary data.</text>
</comment>
<dbReference type="Proteomes" id="UP000622797">
    <property type="component" value="Unassembled WGS sequence"/>
</dbReference>
<evidence type="ECO:0000256" key="5">
    <source>
        <dbReference type="ARBA" id="ARBA00023125"/>
    </source>
</evidence>
<keyword evidence="6" id="KW-0804">Transcription</keyword>
<evidence type="ECO:0000256" key="2">
    <source>
        <dbReference type="ARBA" id="ARBA00022723"/>
    </source>
</evidence>
<keyword evidence="3" id="KW-0862">Zinc</keyword>
<proteinExistence type="predicted"/>
<feature type="domain" description="Xylanolytic transcriptional activator regulatory" evidence="9">
    <location>
        <begin position="251"/>
        <end position="325"/>
    </location>
</feature>
<evidence type="ECO:0000256" key="3">
    <source>
        <dbReference type="ARBA" id="ARBA00022833"/>
    </source>
</evidence>
<dbReference type="Pfam" id="PF04082">
    <property type="entry name" value="Fungal_trans"/>
    <property type="match status" value="1"/>
</dbReference>
<dbReference type="GO" id="GO:0005634">
    <property type="term" value="C:nucleus"/>
    <property type="evidence" value="ECO:0007669"/>
    <property type="project" value="UniProtKB-SubCell"/>
</dbReference>
<dbReference type="EMBL" id="JABEXW010001238">
    <property type="protein sequence ID" value="KAF4945406.1"/>
    <property type="molecule type" value="Genomic_DNA"/>
</dbReference>
<dbReference type="GO" id="GO:0045944">
    <property type="term" value="P:positive regulation of transcription by RNA polymerase II"/>
    <property type="evidence" value="ECO:0007669"/>
    <property type="project" value="TreeGrafter"/>
</dbReference>
<reference evidence="10" key="2">
    <citation type="submission" date="2020-05" db="EMBL/GenBank/DDBJ databases">
        <authorList>
            <person name="Kim H.-S."/>
            <person name="Proctor R.H."/>
            <person name="Brown D.W."/>
        </authorList>
    </citation>
    <scope>NUCLEOTIDE SEQUENCE</scope>
    <source>
        <strain evidence="10">NRRL 20472</strain>
    </source>
</reference>
<keyword evidence="5" id="KW-0238">DNA-binding</keyword>
<dbReference type="Gene3D" id="4.10.240.10">
    <property type="entry name" value="Zn(2)-C6 fungal-type DNA-binding domain"/>
    <property type="match status" value="1"/>
</dbReference>
<dbReference type="GO" id="GO:0000981">
    <property type="term" value="F:DNA-binding transcription factor activity, RNA polymerase II-specific"/>
    <property type="evidence" value="ECO:0007669"/>
    <property type="project" value="InterPro"/>
</dbReference>
<keyword evidence="11" id="KW-1185">Reference proteome</keyword>
<dbReference type="InterPro" id="IPR052202">
    <property type="entry name" value="Yeast_MetPath_Reg"/>
</dbReference>